<dbReference type="EMBL" id="CP158299">
    <property type="protein sequence ID" value="XBV86891.1"/>
    <property type="molecule type" value="Genomic_DNA"/>
</dbReference>
<keyword evidence="8" id="KW-0548">Nucleotidyltransferase</keyword>
<dbReference type="InterPro" id="IPR011620">
    <property type="entry name" value="Sig_transdc_His_kinase_LytS_TM"/>
</dbReference>
<feature type="transmembrane region" description="Helical" evidence="6">
    <location>
        <begin position="141"/>
        <end position="163"/>
    </location>
</feature>
<dbReference type="SMART" id="SM00267">
    <property type="entry name" value="GGDEF"/>
    <property type="match status" value="1"/>
</dbReference>
<dbReference type="InterPro" id="IPR000160">
    <property type="entry name" value="GGDEF_dom"/>
</dbReference>
<keyword evidence="3 6" id="KW-0812">Transmembrane</keyword>
<dbReference type="Gene3D" id="1.10.1760.20">
    <property type="match status" value="1"/>
</dbReference>
<dbReference type="GO" id="GO:0052621">
    <property type="term" value="F:diguanylate cyclase activity"/>
    <property type="evidence" value="ECO:0007669"/>
    <property type="project" value="UniProtKB-EC"/>
</dbReference>
<evidence type="ECO:0000256" key="6">
    <source>
        <dbReference type="SAM" id="Phobius"/>
    </source>
</evidence>
<keyword evidence="4 6" id="KW-1133">Transmembrane helix</keyword>
<gene>
    <name evidence="8" type="ORF">ABOD76_11450</name>
</gene>
<dbReference type="NCBIfam" id="TIGR00254">
    <property type="entry name" value="GGDEF"/>
    <property type="match status" value="1"/>
</dbReference>
<dbReference type="GO" id="GO:0005886">
    <property type="term" value="C:plasma membrane"/>
    <property type="evidence" value="ECO:0007669"/>
    <property type="project" value="UniProtKB-SubCell"/>
</dbReference>
<feature type="transmembrane region" description="Helical" evidence="6">
    <location>
        <begin position="114"/>
        <end position="135"/>
    </location>
</feature>
<name>A0AAU7UEG6_9DEIO</name>
<evidence type="ECO:0000256" key="4">
    <source>
        <dbReference type="ARBA" id="ARBA00022989"/>
    </source>
</evidence>
<dbReference type="KEGG" id="dsc:ABOD76_11450"/>
<dbReference type="InterPro" id="IPR043128">
    <property type="entry name" value="Rev_trsase/Diguanyl_cyclase"/>
</dbReference>
<evidence type="ECO:0000256" key="5">
    <source>
        <dbReference type="ARBA" id="ARBA00023136"/>
    </source>
</evidence>
<dbReference type="EC" id="2.7.7.65" evidence="8"/>
<dbReference type="Pfam" id="PF00990">
    <property type="entry name" value="GGDEF"/>
    <property type="match status" value="1"/>
</dbReference>
<feature type="domain" description="GGDEF" evidence="7">
    <location>
        <begin position="205"/>
        <end position="334"/>
    </location>
</feature>
<reference evidence="8" key="1">
    <citation type="submission" date="2024-06" db="EMBL/GenBank/DDBJ databases">
        <title>Draft Genome Sequence of Deinococcus sonorensis Type Strain KR-87, a Biofilm Producing Representative of the Genus Deinococcus.</title>
        <authorList>
            <person name="Boren L.S."/>
            <person name="Grosso R.A."/>
            <person name="Hugenberg-Cox A.N."/>
            <person name="Hill J.T.E."/>
            <person name="Albert C.M."/>
            <person name="Tuohy J.M."/>
        </authorList>
    </citation>
    <scope>NUCLEOTIDE SEQUENCE</scope>
    <source>
        <strain evidence="8">KR-87</strain>
    </source>
</reference>
<evidence type="ECO:0000313" key="8">
    <source>
        <dbReference type="EMBL" id="XBV86891.1"/>
    </source>
</evidence>
<dbReference type="Pfam" id="PF07694">
    <property type="entry name" value="5TM-5TMR_LYT"/>
    <property type="match status" value="1"/>
</dbReference>
<feature type="transmembrane region" description="Helical" evidence="6">
    <location>
        <begin position="20"/>
        <end position="38"/>
    </location>
</feature>
<evidence type="ECO:0000256" key="2">
    <source>
        <dbReference type="ARBA" id="ARBA00022475"/>
    </source>
</evidence>
<dbReference type="GO" id="GO:0071555">
    <property type="term" value="P:cell wall organization"/>
    <property type="evidence" value="ECO:0007669"/>
    <property type="project" value="InterPro"/>
</dbReference>
<organism evidence="8">
    <name type="scientific">Deinococcus sonorensis KR-87</name>
    <dbReference type="NCBI Taxonomy" id="694439"/>
    <lineage>
        <taxon>Bacteria</taxon>
        <taxon>Thermotogati</taxon>
        <taxon>Deinococcota</taxon>
        <taxon>Deinococci</taxon>
        <taxon>Deinococcales</taxon>
        <taxon>Deinococcaceae</taxon>
        <taxon>Deinococcus</taxon>
    </lineage>
</organism>
<dbReference type="RefSeq" id="WP_350244982.1">
    <property type="nucleotide sequence ID" value="NZ_CP158299.1"/>
</dbReference>
<dbReference type="FunFam" id="3.30.70.270:FF:000001">
    <property type="entry name" value="Diguanylate cyclase domain protein"/>
    <property type="match status" value="1"/>
</dbReference>
<dbReference type="PANTHER" id="PTHR45138:SF9">
    <property type="entry name" value="DIGUANYLATE CYCLASE DGCM-RELATED"/>
    <property type="match status" value="1"/>
</dbReference>
<dbReference type="GO" id="GO:0043709">
    <property type="term" value="P:cell adhesion involved in single-species biofilm formation"/>
    <property type="evidence" value="ECO:0007669"/>
    <property type="project" value="TreeGrafter"/>
</dbReference>
<evidence type="ECO:0000256" key="1">
    <source>
        <dbReference type="ARBA" id="ARBA00004651"/>
    </source>
</evidence>
<sequence>MSLVGLTFPYRGQDRRRHRLARGLLLSASVFLLLRYALDLEPGIKFDFRFAPLALATLLGGPLYGLLVALPSLAYRVWLGGAGALPGVLFTLLTLLVSALIGRVRNPLRAPASLWPLVASSAVIAGAGNLIYLMVPNGLHLLLLATALLPLKVAALTLSVVLVQARLRLVGSFQNVRSMAYTDKLTGLGNRRSLDEGLLPGHTEPASFLLLLDLDHFKLVNDSRGHDFGDRVLSSTAQAISRSIRPHDSAYRYGGEEFAVLLRQCTPVQARQVAERVRQNVAQQVLRETGQAVTISAGCTPVDGQQAADLLRDADEALYQAKHRGRNRVVWRGAEPLSA</sequence>
<dbReference type="SUPFAM" id="SSF55073">
    <property type="entry name" value="Nucleotide cyclase"/>
    <property type="match status" value="1"/>
</dbReference>
<keyword evidence="2" id="KW-1003">Cell membrane</keyword>
<keyword evidence="8" id="KW-0808">Transferase</keyword>
<dbReference type="GO" id="GO:0000155">
    <property type="term" value="F:phosphorelay sensor kinase activity"/>
    <property type="evidence" value="ECO:0007669"/>
    <property type="project" value="InterPro"/>
</dbReference>
<evidence type="ECO:0000256" key="3">
    <source>
        <dbReference type="ARBA" id="ARBA00022692"/>
    </source>
</evidence>
<dbReference type="GO" id="GO:1902201">
    <property type="term" value="P:negative regulation of bacterial-type flagellum-dependent cell motility"/>
    <property type="evidence" value="ECO:0007669"/>
    <property type="project" value="TreeGrafter"/>
</dbReference>
<dbReference type="InterPro" id="IPR029787">
    <property type="entry name" value="Nucleotide_cyclase"/>
</dbReference>
<protein>
    <submittedName>
        <fullName evidence="8">Diguanylate cyclase</fullName>
        <ecNumber evidence="8">2.7.7.65</ecNumber>
    </submittedName>
</protein>
<dbReference type="Gene3D" id="3.30.70.270">
    <property type="match status" value="1"/>
</dbReference>
<dbReference type="CDD" id="cd01949">
    <property type="entry name" value="GGDEF"/>
    <property type="match status" value="1"/>
</dbReference>
<proteinExistence type="predicted"/>
<dbReference type="InterPro" id="IPR050469">
    <property type="entry name" value="Diguanylate_Cyclase"/>
</dbReference>
<evidence type="ECO:0000259" key="7">
    <source>
        <dbReference type="PROSITE" id="PS50887"/>
    </source>
</evidence>
<dbReference type="AlphaFoldDB" id="A0AAU7UEG6"/>
<comment type="subcellular location">
    <subcellularLocation>
        <location evidence="1">Cell membrane</location>
        <topology evidence="1">Multi-pass membrane protein</topology>
    </subcellularLocation>
</comment>
<dbReference type="PANTHER" id="PTHR45138">
    <property type="entry name" value="REGULATORY COMPONENTS OF SENSORY TRANSDUCTION SYSTEM"/>
    <property type="match status" value="1"/>
</dbReference>
<keyword evidence="5 6" id="KW-0472">Membrane</keyword>
<dbReference type="PROSITE" id="PS50887">
    <property type="entry name" value="GGDEF"/>
    <property type="match status" value="1"/>
</dbReference>
<feature type="transmembrane region" description="Helical" evidence="6">
    <location>
        <begin position="77"/>
        <end position="102"/>
    </location>
</feature>
<feature type="transmembrane region" description="Helical" evidence="6">
    <location>
        <begin position="50"/>
        <end position="71"/>
    </location>
</feature>
<accession>A0AAU7UEG6</accession>